<dbReference type="PANTHER" id="PTHR45867:SF3">
    <property type="entry name" value="ACID PHOSPHATASE TYPE 7"/>
    <property type="match status" value="1"/>
</dbReference>
<feature type="domain" description="Purple acid phosphatase N-terminal" evidence="6">
    <location>
        <begin position="30"/>
        <end position="120"/>
    </location>
</feature>
<keyword evidence="7" id="KW-1185">Reference proteome</keyword>
<dbReference type="SUPFAM" id="SSF56300">
    <property type="entry name" value="Metallo-dependent phosphatases"/>
    <property type="match status" value="1"/>
</dbReference>
<dbReference type="AlphaFoldDB" id="A0AA85KBR3"/>
<dbReference type="CDD" id="cd00839">
    <property type="entry name" value="MPP_PAPs"/>
    <property type="match status" value="1"/>
</dbReference>
<keyword evidence="3" id="KW-0378">Hydrolase</keyword>
<name>A0AA85KBR3_TRIRE</name>
<keyword evidence="2" id="KW-0325">Glycoprotein</keyword>
<dbReference type="InterPro" id="IPR029052">
    <property type="entry name" value="Metallo-depent_PP-like"/>
</dbReference>
<dbReference type="InterPro" id="IPR041792">
    <property type="entry name" value="MPP_PAP"/>
</dbReference>
<feature type="domain" description="Purple acid phosphatase C-terminal" evidence="5">
    <location>
        <begin position="370"/>
        <end position="434"/>
    </location>
</feature>
<dbReference type="PANTHER" id="PTHR45867">
    <property type="entry name" value="PURPLE ACID PHOSPHATASE"/>
    <property type="match status" value="1"/>
</dbReference>
<dbReference type="InterPro" id="IPR004843">
    <property type="entry name" value="Calcineurin-like_PHP"/>
</dbReference>
<accession>A0AA85KBR3</accession>
<dbReference type="SUPFAM" id="SSF49363">
    <property type="entry name" value="Purple acid phosphatase, N-terminal domain"/>
    <property type="match status" value="1"/>
</dbReference>
<evidence type="ECO:0000259" key="4">
    <source>
        <dbReference type="Pfam" id="PF00149"/>
    </source>
</evidence>
<protein>
    <recommendedName>
        <fullName evidence="3">Purple acid phosphatase</fullName>
        <ecNumber evidence="3">3.1.3.2</ecNumber>
    </recommendedName>
</protein>
<reference evidence="8" key="2">
    <citation type="submission" date="2023-11" db="UniProtKB">
        <authorList>
            <consortium name="WormBaseParasite"/>
        </authorList>
    </citation>
    <scope>IDENTIFICATION</scope>
</reference>
<dbReference type="InterPro" id="IPR015914">
    <property type="entry name" value="PAPs_N"/>
</dbReference>
<dbReference type="Proteomes" id="UP000050795">
    <property type="component" value="Unassembled WGS sequence"/>
</dbReference>
<organism evidence="7 8">
    <name type="scientific">Trichobilharzia regenti</name>
    <name type="common">Nasal bird schistosome</name>
    <dbReference type="NCBI Taxonomy" id="157069"/>
    <lineage>
        <taxon>Eukaryota</taxon>
        <taxon>Metazoa</taxon>
        <taxon>Spiralia</taxon>
        <taxon>Lophotrochozoa</taxon>
        <taxon>Platyhelminthes</taxon>
        <taxon>Trematoda</taxon>
        <taxon>Digenea</taxon>
        <taxon>Strigeidida</taxon>
        <taxon>Schistosomatoidea</taxon>
        <taxon>Schistosomatidae</taxon>
        <taxon>Trichobilharzia</taxon>
    </lineage>
</organism>
<evidence type="ECO:0000256" key="2">
    <source>
        <dbReference type="ARBA" id="ARBA00023180"/>
    </source>
</evidence>
<proteinExistence type="inferred from homology"/>
<dbReference type="EC" id="3.1.3.2" evidence="3"/>
<dbReference type="GO" id="GO:0003993">
    <property type="term" value="F:acid phosphatase activity"/>
    <property type="evidence" value="ECO:0007669"/>
    <property type="project" value="UniProtKB-EC"/>
</dbReference>
<dbReference type="InterPro" id="IPR025733">
    <property type="entry name" value="PAPs_C"/>
</dbReference>
<comment type="similarity">
    <text evidence="3">Belongs to the metallophosphoesterase superfamily. Purple acid phosphatase family.</text>
</comment>
<evidence type="ECO:0000259" key="5">
    <source>
        <dbReference type="Pfam" id="PF14008"/>
    </source>
</evidence>
<evidence type="ECO:0000259" key="6">
    <source>
        <dbReference type="Pfam" id="PF16656"/>
    </source>
</evidence>
<dbReference type="Gene3D" id="3.60.21.10">
    <property type="match status" value="1"/>
</dbReference>
<comment type="catalytic activity">
    <reaction evidence="3">
        <text>a phosphate monoester + H2O = an alcohol + phosphate</text>
        <dbReference type="Rhea" id="RHEA:15017"/>
        <dbReference type="ChEBI" id="CHEBI:15377"/>
        <dbReference type="ChEBI" id="CHEBI:30879"/>
        <dbReference type="ChEBI" id="CHEBI:43474"/>
        <dbReference type="ChEBI" id="CHEBI:67140"/>
        <dbReference type="EC" id="3.1.3.2"/>
    </reaction>
</comment>
<evidence type="ECO:0000256" key="1">
    <source>
        <dbReference type="ARBA" id="ARBA00022729"/>
    </source>
</evidence>
<evidence type="ECO:0000313" key="8">
    <source>
        <dbReference type="WBParaSite" id="TREG1_75030.1"/>
    </source>
</evidence>
<dbReference type="WBParaSite" id="TREG1_75030.1">
    <property type="protein sequence ID" value="TREG1_75030.1"/>
    <property type="gene ID" value="TREG1_75030"/>
</dbReference>
<dbReference type="Pfam" id="PF14008">
    <property type="entry name" value="Metallophos_C"/>
    <property type="match status" value="1"/>
</dbReference>
<dbReference type="Pfam" id="PF00149">
    <property type="entry name" value="Metallophos"/>
    <property type="match status" value="1"/>
</dbReference>
<feature type="domain" description="Calcineurin-like phosphoesterase" evidence="4">
    <location>
        <begin position="131"/>
        <end position="344"/>
    </location>
</feature>
<evidence type="ECO:0000313" key="7">
    <source>
        <dbReference type="Proteomes" id="UP000050795"/>
    </source>
</evidence>
<reference evidence="7" key="1">
    <citation type="submission" date="2022-06" db="EMBL/GenBank/DDBJ databases">
        <authorList>
            <person name="Berger JAMES D."/>
            <person name="Berger JAMES D."/>
        </authorList>
    </citation>
    <scope>NUCLEOTIDE SEQUENCE [LARGE SCALE GENOMIC DNA]</scope>
</reference>
<evidence type="ECO:0000256" key="3">
    <source>
        <dbReference type="RuleBase" id="RU361203"/>
    </source>
</evidence>
<feature type="signal peptide" evidence="3">
    <location>
        <begin position="1"/>
        <end position="18"/>
    </location>
</feature>
<dbReference type="InterPro" id="IPR008963">
    <property type="entry name" value="Purple_acid_Pase-like_N"/>
</dbReference>
<dbReference type="Gene3D" id="2.60.40.380">
    <property type="entry name" value="Purple acid phosphatase-like, N-terminal"/>
    <property type="match status" value="1"/>
</dbReference>
<sequence length="457" mass="52223">MNVLIALQIILYSSSVKSWNVYGFLESKIPEQIHIALGEEPSSISVTWVTKEPTESSIVLYGTNRLNMMNTGYAKQFIDGGREKRTMYIHHVVLKDLVGNTLYNYKCGSPDGWSSVLQFRALPSHPYWSPRLVVYGDMGAVDALALPELIRQINNFDMILHVGDFAYNMDSDNGRVGDKFMRSIQPIASRVPYMTCVGNHEAAYNFSNYKARFKMPGGDGESQFYSFNVGPAHIVAFSSELYYFLFYGWKTLVMQFDWLMKDLQEANKPENRKLRPWIIAMGHRPMYCSNNFDPMHCDFVDNIIRTGFDISVRHHYPKTYLMGLEDLFYEYGVDVVIAGHEHSYERFWPVYNRTVCNSTSSENPYENPNAPVHIVSGAAGSDEGRDAFINGGKPWSAFRTNDFGFTRMTIHNSTHLDIEQISVEEGNTGKVIDSMTIIQERHGSGVYTCHKENFYKQ</sequence>
<keyword evidence="1 3" id="KW-0732">Signal</keyword>
<dbReference type="Pfam" id="PF16656">
    <property type="entry name" value="Pur_ac_phosph_N"/>
    <property type="match status" value="1"/>
</dbReference>
<dbReference type="GO" id="GO:0046872">
    <property type="term" value="F:metal ion binding"/>
    <property type="evidence" value="ECO:0007669"/>
    <property type="project" value="InterPro"/>
</dbReference>
<feature type="chain" id="PRO_5041516462" description="Purple acid phosphatase" evidence="3">
    <location>
        <begin position="19"/>
        <end position="457"/>
    </location>
</feature>